<dbReference type="Proteomes" id="UP000582659">
    <property type="component" value="Unassembled WGS sequence"/>
</dbReference>
<dbReference type="InterPro" id="IPR036397">
    <property type="entry name" value="RNaseH_sf"/>
</dbReference>
<feature type="region of interest" description="Disordered" evidence="1">
    <location>
        <begin position="408"/>
        <end position="592"/>
    </location>
</feature>
<dbReference type="EMBL" id="CAJFDI010000004">
    <property type="protein sequence ID" value="CAD5224798.1"/>
    <property type="molecule type" value="Genomic_DNA"/>
</dbReference>
<dbReference type="SUPFAM" id="SSF53098">
    <property type="entry name" value="Ribonuclease H-like"/>
    <property type="match status" value="1"/>
</dbReference>
<feature type="compositionally biased region" description="Low complexity" evidence="1">
    <location>
        <begin position="55"/>
        <end position="70"/>
    </location>
</feature>
<reference evidence="6" key="1">
    <citation type="submission" date="2016-11" db="UniProtKB">
        <authorList>
            <consortium name="WormBaseParasite"/>
        </authorList>
    </citation>
    <scope>IDENTIFICATION</scope>
</reference>
<feature type="compositionally biased region" description="Basic residues" evidence="1">
    <location>
        <begin position="240"/>
        <end position="252"/>
    </location>
</feature>
<evidence type="ECO:0000256" key="1">
    <source>
        <dbReference type="SAM" id="MobiDB-lite"/>
    </source>
</evidence>
<feature type="compositionally biased region" description="Polar residues" evidence="1">
    <location>
        <begin position="354"/>
        <end position="396"/>
    </location>
</feature>
<feature type="region of interest" description="Disordered" evidence="1">
    <location>
        <begin position="1"/>
        <end position="77"/>
    </location>
</feature>
<dbReference type="Proteomes" id="UP000095284">
    <property type="component" value="Unplaced"/>
</dbReference>
<dbReference type="AlphaFoldDB" id="A0A1I7SEY1"/>
<accession>A0A1I7SEY1</accession>
<reference evidence="3" key="2">
    <citation type="submission" date="2020-09" db="EMBL/GenBank/DDBJ databases">
        <authorList>
            <person name="Kikuchi T."/>
        </authorList>
    </citation>
    <scope>NUCLEOTIDE SEQUENCE</scope>
    <source>
        <strain evidence="3">Ka4C1</strain>
    </source>
</reference>
<evidence type="ECO:0000313" key="4">
    <source>
        <dbReference type="Proteomes" id="UP000095284"/>
    </source>
</evidence>
<feature type="compositionally biased region" description="Low complexity" evidence="1">
    <location>
        <begin position="413"/>
        <end position="429"/>
    </location>
</feature>
<dbReference type="InterPro" id="IPR002156">
    <property type="entry name" value="RNaseH_domain"/>
</dbReference>
<feature type="compositionally biased region" description="Basic and acidic residues" evidence="1">
    <location>
        <begin position="1"/>
        <end position="12"/>
    </location>
</feature>
<evidence type="ECO:0000313" key="3">
    <source>
        <dbReference type="EMBL" id="CAD5224798.1"/>
    </source>
</evidence>
<proteinExistence type="predicted"/>
<keyword evidence="5" id="KW-1185">Reference proteome</keyword>
<evidence type="ECO:0000313" key="5">
    <source>
        <dbReference type="Proteomes" id="UP000659654"/>
    </source>
</evidence>
<dbReference type="WBParaSite" id="BXY_1159200.1">
    <property type="protein sequence ID" value="BXY_1159200.1"/>
    <property type="gene ID" value="BXY_1159200"/>
</dbReference>
<name>A0A1I7SEY1_BURXY</name>
<dbReference type="PROSITE" id="PS50879">
    <property type="entry name" value="RNASE_H_1"/>
    <property type="match status" value="1"/>
</dbReference>
<feature type="compositionally biased region" description="Low complexity" evidence="1">
    <location>
        <begin position="475"/>
        <end position="496"/>
    </location>
</feature>
<dbReference type="GO" id="GO:0004523">
    <property type="term" value="F:RNA-DNA hybrid ribonuclease activity"/>
    <property type="evidence" value="ECO:0007669"/>
    <property type="project" value="InterPro"/>
</dbReference>
<evidence type="ECO:0000313" key="6">
    <source>
        <dbReference type="WBParaSite" id="BXY_1159200.1"/>
    </source>
</evidence>
<dbReference type="GO" id="GO:0003676">
    <property type="term" value="F:nucleic acid binding"/>
    <property type="evidence" value="ECO:0007669"/>
    <property type="project" value="InterPro"/>
</dbReference>
<protein>
    <submittedName>
        <fullName evidence="3">(pine wood nematode) hypothetical protein</fullName>
    </submittedName>
    <submittedName>
        <fullName evidence="6">RNase H domain-containing protein</fullName>
    </submittedName>
</protein>
<sequence>MWRRLPRPDRLARTMHSSVNPRRRATSAPPPSRFEATLTQNPTELSGRVSRRDQNSVSQSNSRSRSSQRSPRTPPGAVVIYTDGSCHGNYASGVGIYLGENHPLNLSQPLHSSLHSSGLAEIKACQIALERLKNWPGYRNEHVVIRTDYKPLIDILISRRPATYSTEIAEVRRLAESFPNGVTFQHIYGHNGHAAQERADELARLATVGQRRARSASPFGAPQAQNQDRSRSRSRERSRSRSRQRSLSRQGRKGAGVEIYIPHRSPNEPLDTARPTTSLATTTPSTTTTRPAAPISSESSVEMPQWPFQAEERPSRSREVVRRNRPSSANYLTGLPTPAHARTRTTVNPRRVSTESNATNLSDLQTIPTGSEIQTGSQASTARDASVSSNPSTYNNVHRINVMDHGFVSDTGSFNQNRSRSRSANSRNVPSPPSPHGRPQRSISGDATNSNTAARRRWRRRRDRDSARRRRMNRASDSSGRRSQSRSQSRSRAAAAPLNVRASRAAMNPRSSASTRSAVQLPPQTRPTALRMQPVRLFGPGHGNPSLIGPQQKVNPSSGRAQPPRQGQNQTSNRNSTSGKSSASSKGFFFKK</sequence>
<feature type="compositionally biased region" description="Polar residues" evidence="1">
    <location>
        <begin position="552"/>
        <end position="575"/>
    </location>
</feature>
<dbReference type="SMR" id="A0A1I7SEY1"/>
<organism evidence="4 6">
    <name type="scientific">Bursaphelenchus xylophilus</name>
    <name type="common">Pinewood nematode worm</name>
    <name type="synonym">Aphelenchoides xylophilus</name>
    <dbReference type="NCBI Taxonomy" id="6326"/>
    <lineage>
        <taxon>Eukaryota</taxon>
        <taxon>Metazoa</taxon>
        <taxon>Ecdysozoa</taxon>
        <taxon>Nematoda</taxon>
        <taxon>Chromadorea</taxon>
        <taxon>Rhabditida</taxon>
        <taxon>Tylenchina</taxon>
        <taxon>Tylenchomorpha</taxon>
        <taxon>Aphelenchoidea</taxon>
        <taxon>Aphelenchoididae</taxon>
        <taxon>Bursaphelenchus</taxon>
    </lineage>
</organism>
<dbReference type="Proteomes" id="UP000659654">
    <property type="component" value="Unassembled WGS sequence"/>
</dbReference>
<dbReference type="OrthoDB" id="407198at2759"/>
<dbReference type="InterPro" id="IPR012337">
    <property type="entry name" value="RNaseH-like_sf"/>
</dbReference>
<feature type="compositionally biased region" description="Low complexity" evidence="1">
    <location>
        <begin position="272"/>
        <end position="297"/>
    </location>
</feature>
<dbReference type="Gene3D" id="3.30.420.10">
    <property type="entry name" value="Ribonuclease H-like superfamily/Ribonuclease H"/>
    <property type="match status" value="1"/>
</dbReference>
<feature type="compositionally biased region" description="Low complexity" evidence="1">
    <location>
        <begin position="576"/>
        <end position="592"/>
    </location>
</feature>
<gene>
    <name evidence="3" type="ORF">BXYJ_LOCUS8224</name>
</gene>
<feature type="compositionally biased region" description="Basic and acidic residues" evidence="1">
    <location>
        <begin position="228"/>
        <end position="239"/>
    </location>
</feature>
<dbReference type="EMBL" id="CAJFCV020000004">
    <property type="protein sequence ID" value="CAG9113714.1"/>
    <property type="molecule type" value="Genomic_DNA"/>
</dbReference>
<feature type="compositionally biased region" description="Basic residues" evidence="1">
    <location>
        <begin position="454"/>
        <end position="473"/>
    </location>
</feature>
<feature type="domain" description="RNase H type-1" evidence="2">
    <location>
        <begin position="74"/>
        <end position="208"/>
    </location>
</feature>
<feature type="region of interest" description="Disordered" evidence="1">
    <location>
        <begin position="207"/>
        <end position="396"/>
    </location>
</feature>
<evidence type="ECO:0000259" key="2">
    <source>
        <dbReference type="PROSITE" id="PS50879"/>
    </source>
</evidence>
<dbReference type="Pfam" id="PF00075">
    <property type="entry name" value="RNase_H"/>
    <property type="match status" value="1"/>
</dbReference>
<feature type="compositionally biased region" description="Basic and acidic residues" evidence="1">
    <location>
        <begin position="310"/>
        <end position="322"/>
    </location>
</feature>
<feature type="compositionally biased region" description="Polar residues" evidence="1">
    <location>
        <begin position="509"/>
        <end position="527"/>
    </location>
</feature>